<evidence type="ECO:0000313" key="3">
    <source>
        <dbReference type="Proteomes" id="UP000092321"/>
    </source>
</evidence>
<dbReference type="Proteomes" id="UP000092321">
    <property type="component" value="Unassembled WGS sequence"/>
</dbReference>
<protein>
    <submittedName>
        <fullName evidence="2">Uncharacterized protein</fullName>
    </submittedName>
</protein>
<dbReference type="AlphaFoldDB" id="A0A1B7T7S8"/>
<organism evidence="2 3">
    <name type="scientific">Hanseniaspora valbyensis NRRL Y-1626</name>
    <dbReference type="NCBI Taxonomy" id="766949"/>
    <lineage>
        <taxon>Eukaryota</taxon>
        <taxon>Fungi</taxon>
        <taxon>Dikarya</taxon>
        <taxon>Ascomycota</taxon>
        <taxon>Saccharomycotina</taxon>
        <taxon>Saccharomycetes</taxon>
        <taxon>Saccharomycodales</taxon>
        <taxon>Saccharomycodaceae</taxon>
        <taxon>Hanseniaspora</taxon>
    </lineage>
</organism>
<dbReference type="OrthoDB" id="3973036at2759"/>
<sequence length="421" mass="49312">MRARRKSNSKSLNDFEDDHRETSGRRLRHDKKGNKGNKQISKDDIVNSINFLSSKTNNQRLKNNLLGHCNDYYNLHYKFDDPNDSNAYLNSLDLYSAKTHNFVNETWEIKNFSSTLEFNAEFLFNANEFKNNLHYNNANQPYVRMRQRRRSKTYNKKEMLKFYKMANPKKKGNNDVLINIDDEDEEEDNEDEDEDMVLDDLDEIQISDEDDDSDTEEYIEEGSYCEGIVSLENKHIKLLGLATKNGYLNFKIIDKSNRINRDGISLYLNFPLKEINFIEIGKDNHLGIVYCILTTGDLFFIDFRFDYSEGVELKTMVSYKYNILRKSLFQNSKFVDLKIVDSISSDNQLLYEFVVLDRYGNYTNGNLIYIFDEPTLKVNLNVSTSDDCKFKGSLFDIFNLELPYKQIILGPNEDTVLNNTT</sequence>
<accession>A0A1B7T7S8</accession>
<reference evidence="3" key="1">
    <citation type="journal article" date="2016" name="Proc. Natl. Acad. Sci. U.S.A.">
        <title>Comparative genomics of biotechnologically important yeasts.</title>
        <authorList>
            <person name="Riley R."/>
            <person name="Haridas S."/>
            <person name="Wolfe K.H."/>
            <person name="Lopes M.R."/>
            <person name="Hittinger C.T."/>
            <person name="Goeker M."/>
            <person name="Salamov A.A."/>
            <person name="Wisecaver J.H."/>
            <person name="Long T.M."/>
            <person name="Calvey C.H."/>
            <person name="Aerts A.L."/>
            <person name="Barry K.W."/>
            <person name="Choi C."/>
            <person name="Clum A."/>
            <person name="Coughlan A.Y."/>
            <person name="Deshpande S."/>
            <person name="Douglass A.P."/>
            <person name="Hanson S.J."/>
            <person name="Klenk H.-P."/>
            <person name="LaButti K.M."/>
            <person name="Lapidus A."/>
            <person name="Lindquist E.A."/>
            <person name="Lipzen A.M."/>
            <person name="Meier-Kolthoff J.P."/>
            <person name="Ohm R.A."/>
            <person name="Otillar R.P."/>
            <person name="Pangilinan J.L."/>
            <person name="Peng Y."/>
            <person name="Rokas A."/>
            <person name="Rosa C.A."/>
            <person name="Scheuner C."/>
            <person name="Sibirny A.A."/>
            <person name="Slot J.C."/>
            <person name="Stielow J.B."/>
            <person name="Sun H."/>
            <person name="Kurtzman C.P."/>
            <person name="Blackwell M."/>
            <person name="Grigoriev I.V."/>
            <person name="Jeffries T.W."/>
        </authorList>
    </citation>
    <scope>NUCLEOTIDE SEQUENCE [LARGE SCALE GENOMIC DNA]</scope>
    <source>
        <strain evidence="3">NRRL Y-1626</strain>
    </source>
</reference>
<comment type="caution">
    <text evidence="2">The sequence shown here is derived from an EMBL/GenBank/DDBJ whole genome shotgun (WGS) entry which is preliminary data.</text>
</comment>
<dbReference type="EMBL" id="LXPE01000407">
    <property type="protein sequence ID" value="OBA24806.1"/>
    <property type="molecule type" value="Genomic_DNA"/>
</dbReference>
<gene>
    <name evidence="2" type="ORF">HANVADRAFT_4375</name>
</gene>
<evidence type="ECO:0000256" key="1">
    <source>
        <dbReference type="SAM" id="MobiDB-lite"/>
    </source>
</evidence>
<feature type="compositionally biased region" description="Basic residues" evidence="1">
    <location>
        <begin position="25"/>
        <end position="35"/>
    </location>
</feature>
<name>A0A1B7T7S8_9ASCO</name>
<proteinExistence type="predicted"/>
<evidence type="ECO:0000313" key="2">
    <source>
        <dbReference type="EMBL" id="OBA24806.1"/>
    </source>
</evidence>
<feature type="region of interest" description="Disordered" evidence="1">
    <location>
        <begin position="1"/>
        <end position="40"/>
    </location>
</feature>
<keyword evidence="3" id="KW-1185">Reference proteome</keyword>